<reference evidence="2" key="4">
    <citation type="submission" date="2019-03" db="UniProtKB">
        <authorList>
            <consortium name="EnsemblPlants"/>
        </authorList>
    </citation>
    <scope>IDENTIFICATION</scope>
</reference>
<reference evidence="3" key="2">
    <citation type="journal article" date="2017" name="Nat. Plants">
        <title>The Aegilops tauschii genome reveals multiple impacts of transposons.</title>
        <authorList>
            <person name="Zhao G."/>
            <person name="Zou C."/>
            <person name="Li K."/>
            <person name="Wang K."/>
            <person name="Li T."/>
            <person name="Gao L."/>
            <person name="Zhang X."/>
            <person name="Wang H."/>
            <person name="Yang Z."/>
            <person name="Liu X."/>
            <person name="Jiang W."/>
            <person name="Mao L."/>
            <person name="Kong X."/>
            <person name="Jiao Y."/>
            <person name="Jia J."/>
        </authorList>
    </citation>
    <scope>NUCLEOTIDE SEQUENCE [LARGE SCALE GENOMIC DNA]</scope>
    <source>
        <strain evidence="3">cv. AL8/78</strain>
    </source>
</reference>
<accession>A0A452Y8K3</accession>
<organism evidence="2 3">
    <name type="scientific">Aegilops tauschii subsp. strangulata</name>
    <name type="common">Goatgrass</name>
    <dbReference type="NCBI Taxonomy" id="200361"/>
    <lineage>
        <taxon>Eukaryota</taxon>
        <taxon>Viridiplantae</taxon>
        <taxon>Streptophyta</taxon>
        <taxon>Embryophyta</taxon>
        <taxon>Tracheophyta</taxon>
        <taxon>Spermatophyta</taxon>
        <taxon>Magnoliopsida</taxon>
        <taxon>Liliopsida</taxon>
        <taxon>Poales</taxon>
        <taxon>Poaceae</taxon>
        <taxon>BOP clade</taxon>
        <taxon>Pooideae</taxon>
        <taxon>Triticodae</taxon>
        <taxon>Triticeae</taxon>
        <taxon>Triticinae</taxon>
        <taxon>Aegilops</taxon>
    </lineage>
</organism>
<dbReference type="Gramene" id="AET1Gv20334200.12">
    <property type="protein sequence ID" value="AET1Gv20334200.12"/>
    <property type="gene ID" value="AET1Gv20334200"/>
</dbReference>
<sequence>MAAPPLSAARQRRHTPRLSWQSERQNTPKPMHKGLASTALLVPWLICKHRNGCVFEGARPPVTSLIASIKARAGALGLRVILPRTWDVH</sequence>
<feature type="compositionally biased region" description="Polar residues" evidence="1">
    <location>
        <begin position="18"/>
        <end position="28"/>
    </location>
</feature>
<reference evidence="3" key="1">
    <citation type="journal article" date="2014" name="Science">
        <title>Ancient hybridizations among the ancestral genomes of bread wheat.</title>
        <authorList>
            <consortium name="International Wheat Genome Sequencing Consortium,"/>
            <person name="Marcussen T."/>
            <person name="Sandve S.R."/>
            <person name="Heier L."/>
            <person name="Spannagl M."/>
            <person name="Pfeifer M."/>
            <person name="Jakobsen K.S."/>
            <person name="Wulff B.B."/>
            <person name="Steuernagel B."/>
            <person name="Mayer K.F."/>
            <person name="Olsen O.A."/>
        </authorList>
    </citation>
    <scope>NUCLEOTIDE SEQUENCE [LARGE SCALE GENOMIC DNA]</scope>
    <source>
        <strain evidence="3">cv. AL8/78</strain>
    </source>
</reference>
<dbReference type="Proteomes" id="UP000015105">
    <property type="component" value="Chromosome 1D"/>
</dbReference>
<evidence type="ECO:0000313" key="3">
    <source>
        <dbReference type="Proteomes" id="UP000015105"/>
    </source>
</evidence>
<keyword evidence="3" id="KW-1185">Reference proteome</keyword>
<proteinExistence type="predicted"/>
<evidence type="ECO:0000313" key="2">
    <source>
        <dbReference type="EnsemblPlants" id="AET1Gv20334200.12"/>
    </source>
</evidence>
<protein>
    <submittedName>
        <fullName evidence="2">Uncharacterized protein</fullName>
    </submittedName>
</protein>
<dbReference type="AlphaFoldDB" id="A0A452Y8K3"/>
<reference evidence="2" key="3">
    <citation type="journal article" date="2017" name="Nature">
        <title>Genome sequence of the progenitor of the wheat D genome Aegilops tauschii.</title>
        <authorList>
            <person name="Luo M.C."/>
            <person name="Gu Y.Q."/>
            <person name="Puiu D."/>
            <person name="Wang H."/>
            <person name="Twardziok S.O."/>
            <person name="Deal K.R."/>
            <person name="Huo N."/>
            <person name="Zhu T."/>
            <person name="Wang L."/>
            <person name="Wang Y."/>
            <person name="McGuire P.E."/>
            <person name="Liu S."/>
            <person name="Long H."/>
            <person name="Ramasamy R.K."/>
            <person name="Rodriguez J.C."/>
            <person name="Van S.L."/>
            <person name="Yuan L."/>
            <person name="Wang Z."/>
            <person name="Xia Z."/>
            <person name="Xiao L."/>
            <person name="Anderson O.D."/>
            <person name="Ouyang S."/>
            <person name="Liang Y."/>
            <person name="Zimin A.V."/>
            <person name="Pertea G."/>
            <person name="Qi P."/>
            <person name="Bennetzen J.L."/>
            <person name="Dai X."/>
            <person name="Dawson M.W."/>
            <person name="Muller H.G."/>
            <person name="Kugler K."/>
            <person name="Rivarola-Duarte L."/>
            <person name="Spannagl M."/>
            <person name="Mayer K.F.X."/>
            <person name="Lu F.H."/>
            <person name="Bevan M.W."/>
            <person name="Leroy P."/>
            <person name="Li P."/>
            <person name="You F.M."/>
            <person name="Sun Q."/>
            <person name="Liu Z."/>
            <person name="Lyons E."/>
            <person name="Wicker T."/>
            <person name="Salzberg S.L."/>
            <person name="Devos K.M."/>
            <person name="Dvorak J."/>
        </authorList>
    </citation>
    <scope>NUCLEOTIDE SEQUENCE [LARGE SCALE GENOMIC DNA]</scope>
    <source>
        <strain evidence="2">cv. AL8/78</strain>
    </source>
</reference>
<feature type="region of interest" description="Disordered" evidence="1">
    <location>
        <begin position="1"/>
        <end position="32"/>
    </location>
</feature>
<name>A0A452Y8K3_AEGTS</name>
<reference evidence="2" key="5">
    <citation type="journal article" date="2021" name="G3 (Bethesda)">
        <title>Aegilops tauschii genome assembly Aet v5.0 features greater sequence contiguity and improved annotation.</title>
        <authorList>
            <person name="Wang L."/>
            <person name="Zhu T."/>
            <person name="Rodriguez J.C."/>
            <person name="Deal K.R."/>
            <person name="Dubcovsky J."/>
            <person name="McGuire P.E."/>
            <person name="Lux T."/>
            <person name="Spannagl M."/>
            <person name="Mayer K.F.X."/>
            <person name="Baldrich P."/>
            <person name="Meyers B.C."/>
            <person name="Huo N."/>
            <person name="Gu Y.Q."/>
            <person name="Zhou H."/>
            <person name="Devos K.M."/>
            <person name="Bennetzen J.L."/>
            <person name="Unver T."/>
            <person name="Budak H."/>
            <person name="Gulick P.J."/>
            <person name="Galiba G."/>
            <person name="Kalapos B."/>
            <person name="Nelson D.R."/>
            <person name="Li P."/>
            <person name="You F.M."/>
            <person name="Luo M.C."/>
            <person name="Dvorak J."/>
        </authorList>
    </citation>
    <scope>NUCLEOTIDE SEQUENCE [LARGE SCALE GENOMIC DNA]</scope>
    <source>
        <strain evidence="2">cv. AL8/78</strain>
    </source>
</reference>
<evidence type="ECO:0000256" key="1">
    <source>
        <dbReference type="SAM" id="MobiDB-lite"/>
    </source>
</evidence>
<dbReference type="EnsemblPlants" id="AET1Gv20334200.12">
    <property type="protein sequence ID" value="AET1Gv20334200.12"/>
    <property type="gene ID" value="AET1Gv20334200"/>
</dbReference>